<dbReference type="PANTHER" id="PTHR18964">
    <property type="entry name" value="ROK (REPRESSOR, ORF, KINASE) FAMILY"/>
    <property type="match status" value="1"/>
</dbReference>
<sequence length="297" mass="30232">MIGVPPVPPTPLTLALDIGGTSLRAALVQGTQVRERRQAPTPHPATPDAVLAAAADLARPLTGQASGLGVACAGALHGGVVLSTSEHIFPGWAGTPLAERLSAELGLPAAVLNDARAAAWGEARLGSGQGVREFMFVTVSTGIGAGLVLDGRLHQAGNGLDAELGLTLAPHAASASGLRFLEREASGRALDEQARALGFAGSRELCDAAETGHPQAQAAHSRSAFLLAWKLADVGALLGVTRVALGGSVGLRPGYREQVEWALSEMPTRHTPEVVPAALGADAGLIGAALWAREQRA</sequence>
<dbReference type="EMBL" id="CP031158">
    <property type="protein sequence ID" value="AXG98754.1"/>
    <property type="molecule type" value="Genomic_DNA"/>
</dbReference>
<reference evidence="1 2" key="1">
    <citation type="submission" date="2018-07" db="EMBL/GenBank/DDBJ databases">
        <title>Complete Genome and Methylome Analysis of Deinococcus wulumuqiensis NEB 479.</title>
        <authorList>
            <person name="Fomenkov A."/>
            <person name="Luyten Y."/>
            <person name="Vincze T."/>
            <person name="Anton B.P."/>
            <person name="Clark T."/>
            <person name="Roberts R.J."/>
            <person name="Morgan R.D."/>
        </authorList>
    </citation>
    <scope>NUCLEOTIDE SEQUENCE [LARGE SCALE GENOMIC DNA]</scope>
    <source>
        <strain evidence="1 2">NEB 479</strain>
    </source>
</reference>
<gene>
    <name evidence="1" type="ORF">DVJ83_05770</name>
</gene>
<dbReference type="Pfam" id="PF00480">
    <property type="entry name" value="ROK"/>
    <property type="match status" value="1"/>
</dbReference>
<accession>A0A345IGD2</accession>
<proteinExistence type="predicted"/>
<evidence type="ECO:0000313" key="1">
    <source>
        <dbReference type="EMBL" id="AXG98754.1"/>
    </source>
</evidence>
<dbReference type="AlphaFoldDB" id="A0A345IGD2"/>
<dbReference type="InterPro" id="IPR000600">
    <property type="entry name" value="ROK"/>
</dbReference>
<dbReference type="RefSeq" id="WP_114671720.1">
    <property type="nucleotide sequence ID" value="NZ_CP031158.1"/>
</dbReference>
<protein>
    <submittedName>
        <fullName evidence="1">ROK family protein</fullName>
    </submittedName>
</protein>
<dbReference type="PANTHER" id="PTHR18964:SF169">
    <property type="entry name" value="N-ACETYLMANNOSAMINE KINASE"/>
    <property type="match status" value="1"/>
</dbReference>
<dbReference type="Gene3D" id="3.30.420.40">
    <property type="match status" value="2"/>
</dbReference>
<dbReference type="InterPro" id="IPR043129">
    <property type="entry name" value="ATPase_NBD"/>
</dbReference>
<name>A0A345IGD2_9DEIO</name>
<dbReference type="SUPFAM" id="SSF53067">
    <property type="entry name" value="Actin-like ATPase domain"/>
    <property type="match status" value="1"/>
</dbReference>
<organism evidence="1 2">
    <name type="scientific">Deinococcus wulumuqiensis</name>
    <dbReference type="NCBI Taxonomy" id="980427"/>
    <lineage>
        <taxon>Bacteria</taxon>
        <taxon>Thermotogati</taxon>
        <taxon>Deinococcota</taxon>
        <taxon>Deinococci</taxon>
        <taxon>Deinococcales</taxon>
        <taxon>Deinococcaceae</taxon>
        <taxon>Deinococcus</taxon>
    </lineage>
</organism>
<dbReference type="KEGG" id="dwu:DVJ83_05770"/>
<dbReference type="Proteomes" id="UP000253744">
    <property type="component" value="Chromosome"/>
</dbReference>
<dbReference type="STRING" id="1288484.GCA_000348665_00620"/>
<evidence type="ECO:0000313" key="2">
    <source>
        <dbReference type="Proteomes" id="UP000253744"/>
    </source>
</evidence>